<dbReference type="InterPro" id="IPR002347">
    <property type="entry name" value="SDR_fam"/>
</dbReference>
<keyword evidence="6" id="KW-1185">Reference proteome</keyword>
<comment type="similarity">
    <text evidence="1 3">Belongs to the short-chain dehydrogenases/reductases (SDR) family.</text>
</comment>
<protein>
    <submittedName>
        <fullName evidence="5">SDR family NAD(P)-dependent oxidoreductase</fullName>
    </submittedName>
</protein>
<dbReference type="Proteomes" id="UP001333102">
    <property type="component" value="Chromosome"/>
</dbReference>
<evidence type="ECO:0000256" key="1">
    <source>
        <dbReference type="ARBA" id="ARBA00006484"/>
    </source>
</evidence>
<evidence type="ECO:0000313" key="5">
    <source>
        <dbReference type="EMBL" id="WRP15812.1"/>
    </source>
</evidence>
<sequence>MHAVRVAGAVALVTGGASGLGEAAVRRLHRLGARVVVADVAVARGQSLAAELGEGARFVEVDVTDEAAVSRSVQAAVGLGPLRILVNAAGIGVARRILGREGPMPLDEFARVIQVNLVGTFNALRLAAAAMAEAPPDEEGERGVIVNTASVAAFEGQIGQAAYAASKGGVVGLTLPAARELARFGIRVVTIAPGVFDTPMVGALPEPVRTSLEAQVPFPPRLGRPDEYAALVQHIVENPMLNGAVIRLDGALRMASR</sequence>
<dbReference type="Pfam" id="PF00106">
    <property type="entry name" value="adh_short"/>
    <property type="match status" value="1"/>
</dbReference>
<dbReference type="PANTHER" id="PTHR43658">
    <property type="entry name" value="SHORT-CHAIN DEHYDROGENASE/REDUCTASE"/>
    <property type="match status" value="1"/>
</dbReference>
<organism evidence="5 6">
    <name type="scientific">Geochorda subterranea</name>
    <dbReference type="NCBI Taxonomy" id="3109564"/>
    <lineage>
        <taxon>Bacteria</taxon>
        <taxon>Bacillati</taxon>
        <taxon>Bacillota</taxon>
        <taxon>Limnochordia</taxon>
        <taxon>Limnochordales</taxon>
        <taxon>Geochordaceae</taxon>
        <taxon>Geochorda</taxon>
    </lineage>
</organism>
<dbReference type="EMBL" id="CP141614">
    <property type="protein sequence ID" value="WRP15812.1"/>
    <property type="molecule type" value="Genomic_DNA"/>
</dbReference>
<gene>
    <name evidence="5" type="ORF">VLY81_06570</name>
</gene>
<dbReference type="Gene3D" id="3.40.50.720">
    <property type="entry name" value="NAD(P)-binding Rossmann-like Domain"/>
    <property type="match status" value="1"/>
</dbReference>
<reference evidence="6" key="1">
    <citation type="submission" date="2023-12" db="EMBL/GenBank/DDBJ databases">
        <title>Novel isolates from deep terrestrial aquifers shed light on the physiology and ecology of the class Limnochordia.</title>
        <authorList>
            <person name="Karnachuk O.V."/>
            <person name="Lukina A.P."/>
            <person name="Avakyan M.R."/>
            <person name="Kadnikov V."/>
            <person name="Begmatov S."/>
            <person name="Beletsky A.V."/>
            <person name="Mardanov A.V."/>
            <person name="Ravin N.V."/>
        </authorList>
    </citation>
    <scope>NUCLEOTIDE SEQUENCE [LARGE SCALE GENOMIC DNA]</scope>
    <source>
        <strain evidence="6">LN</strain>
    </source>
</reference>
<dbReference type="SMART" id="SM00822">
    <property type="entry name" value="PKS_KR"/>
    <property type="match status" value="1"/>
</dbReference>
<accession>A0ABZ1BSQ3</accession>
<dbReference type="InterPro" id="IPR020904">
    <property type="entry name" value="Sc_DH/Rdtase_CS"/>
</dbReference>
<dbReference type="InterPro" id="IPR036291">
    <property type="entry name" value="NAD(P)-bd_dom_sf"/>
</dbReference>
<name>A0ABZ1BSQ3_9FIRM</name>
<evidence type="ECO:0000256" key="2">
    <source>
        <dbReference type="ARBA" id="ARBA00023002"/>
    </source>
</evidence>
<evidence type="ECO:0000256" key="3">
    <source>
        <dbReference type="RuleBase" id="RU000363"/>
    </source>
</evidence>
<dbReference type="PRINTS" id="PR00080">
    <property type="entry name" value="SDRFAMILY"/>
</dbReference>
<feature type="domain" description="Ketoreductase" evidence="4">
    <location>
        <begin position="9"/>
        <end position="194"/>
    </location>
</feature>
<keyword evidence="2" id="KW-0560">Oxidoreductase</keyword>
<dbReference type="PANTHER" id="PTHR43658:SF8">
    <property type="entry name" value="17-BETA-HYDROXYSTEROID DEHYDROGENASE 14-RELATED"/>
    <property type="match status" value="1"/>
</dbReference>
<dbReference type="SUPFAM" id="SSF51735">
    <property type="entry name" value="NAD(P)-binding Rossmann-fold domains"/>
    <property type="match status" value="1"/>
</dbReference>
<evidence type="ECO:0000313" key="6">
    <source>
        <dbReference type="Proteomes" id="UP001333102"/>
    </source>
</evidence>
<proteinExistence type="inferred from homology"/>
<dbReference type="InterPro" id="IPR057326">
    <property type="entry name" value="KR_dom"/>
</dbReference>
<evidence type="ECO:0000259" key="4">
    <source>
        <dbReference type="SMART" id="SM00822"/>
    </source>
</evidence>
<dbReference type="PROSITE" id="PS00061">
    <property type="entry name" value="ADH_SHORT"/>
    <property type="match status" value="1"/>
</dbReference>
<dbReference type="PRINTS" id="PR00081">
    <property type="entry name" value="GDHRDH"/>
</dbReference>